<evidence type="ECO:0000313" key="2">
    <source>
        <dbReference type="EMBL" id="OQR72269.1"/>
    </source>
</evidence>
<comment type="caution">
    <text evidence="2">The sequence shown here is derived from an EMBL/GenBank/DDBJ whole genome shotgun (WGS) entry which is preliminary data.</text>
</comment>
<proteinExistence type="predicted"/>
<dbReference type="InterPro" id="IPR043313">
    <property type="entry name" value="LRMDA"/>
</dbReference>
<dbReference type="EMBL" id="MNPL01012168">
    <property type="protein sequence ID" value="OQR72269.1"/>
    <property type="molecule type" value="Genomic_DNA"/>
</dbReference>
<dbReference type="Gene3D" id="3.80.10.10">
    <property type="entry name" value="Ribonuclease Inhibitor"/>
    <property type="match status" value="1"/>
</dbReference>
<name>A0A1V9XFJ5_9ACAR</name>
<dbReference type="InterPro" id="IPR032675">
    <property type="entry name" value="LRR_dom_sf"/>
</dbReference>
<dbReference type="PANTHER" id="PTHR46282">
    <property type="entry name" value="LEUCINE-RICH MELANOCYTE DIFFERENTIATION-ASSOCIATED PROTEIN"/>
    <property type="match status" value="1"/>
</dbReference>
<feature type="non-terminal residue" evidence="2">
    <location>
        <position position="1"/>
    </location>
</feature>
<dbReference type="OrthoDB" id="10251250at2759"/>
<reference evidence="2 3" key="1">
    <citation type="journal article" date="2017" name="Gigascience">
        <title>Draft genome of the honey bee ectoparasitic mite, Tropilaelaps mercedesae, is shaped by the parasitic life history.</title>
        <authorList>
            <person name="Dong X."/>
            <person name="Armstrong S.D."/>
            <person name="Xia D."/>
            <person name="Makepeace B.L."/>
            <person name="Darby A.C."/>
            <person name="Kadowaki T."/>
        </authorList>
    </citation>
    <scope>NUCLEOTIDE SEQUENCE [LARGE SCALE GENOMIC DNA]</scope>
    <source>
        <strain evidence="2">Wuxi-XJTLU</strain>
    </source>
</reference>
<sequence>AMGTSPSRSSQASQKERVPHELERLNWTESLTSVSSSALVEFPDFRKKEDSPASCYTLERQTNDPESPVTFLSLAFEDLMSLPIQEIPEQLFNTVQTLDLSNNKFSIDVKFLSEFEQLTSVNLDHNRLECLTVFPRLRNLRSLSLNFNRILSLHPFVTSLAMQCPKLAFLSMMGNELCPNYLNGGTEQQNEIYRLYVVRHFPCLSYLDDAPVTAIERERATVPFDTCLSLAAQIGHSSLGSIDEGIDTE</sequence>
<dbReference type="InterPro" id="IPR001611">
    <property type="entry name" value="Leu-rich_rpt"/>
</dbReference>
<dbReference type="SUPFAM" id="SSF52058">
    <property type="entry name" value="L domain-like"/>
    <property type="match status" value="1"/>
</dbReference>
<evidence type="ECO:0000313" key="3">
    <source>
        <dbReference type="Proteomes" id="UP000192247"/>
    </source>
</evidence>
<accession>A0A1V9XFJ5</accession>
<dbReference type="Proteomes" id="UP000192247">
    <property type="component" value="Unassembled WGS sequence"/>
</dbReference>
<organism evidence="2 3">
    <name type="scientific">Tropilaelaps mercedesae</name>
    <dbReference type="NCBI Taxonomy" id="418985"/>
    <lineage>
        <taxon>Eukaryota</taxon>
        <taxon>Metazoa</taxon>
        <taxon>Ecdysozoa</taxon>
        <taxon>Arthropoda</taxon>
        <taxon>Chelicerata</taxon>
        <taxon>Arachnida</taxon>
        <taxon>Acari</taxon>
        <taxon>Parasitiformes</taxon>
        <taxon>Mesostigmata</taxon>
        <taxon>Gamasina</taxon>
        <taxon>Dermanyssoidea</taxon>
        <taxon>Laelapidae</taxon>
        <taxon>Tropilaelaps</taxon>
    </lineage>
</organism>
<dbReference type="InParanoid" id="A0A1V9XFJ5"/>
<gene>
    <name evidence="2" type="ORF">BIW11_10495</name>
</gene>
<evidence type="ECO:0000256" key="1">
    <source>
        <dbReference type="SAM" id="MobiDB-lite"/>
    </source>
</evidence>
<dbReference type="PROSITE" id="PS51450">
    <property type="entry name" value="LRR"/>
    <property type="match status" value="1"/>
</dbReference>
<protein>
    <submittedName>
        <fullName evidence="2">Uncharacterized protein</fullName>
    </submittedName>
</protein>
<keyword evidence="3" id="KW-1185">Reference proteome</keyword>
<feature type="region of interest" description="Disordered" evidence="1">
    <location>
        <begin position="1"/>
        <end position="21"/>
    </location>
</feature>
<dbReference type="AlphaFoldDB" id="A0A1V9XFJ5"/>
<feature type="compositionally biased region" description="Polar residues" evidence="1">
    <location>
        <begin position="1"/>
        <end position="13"/>
    </location>
</feature>
<dbReference type="STRING" id="418985.A0A1V9XFJ5"/>
<dbReference type="PANTHER" id="PTHR46282:SF1">
    <property type="entry name" value="LEUCINE-RICH REPEAT-CONTAINING PROTEIN 72-LIKE"/>
    <property type="match status" value="1"/>
</dbReference>